<feature type="short sequence motif" description="GXSXG" evidence="2">
    <location>
        <begin position="190"/>
        <end position="194"/>
    </location>
</feature>
<evidence type="ECO:0000313" key="6">
    <source>
        <dbReference type="EMBL" id="MFD2184240.1"/>
    </source>
</evidence>
<feature type="active site" description="Nucleophile" evidence="2">
    <location>
        <position position="192"/>
    </location>
</feature>
<feature type="domain" description="PNPLA" evidence="5">
    <location>
        <begin position="157"/>
        <end position="344"/>
    </location>
</feature>
<evidence type="ECO:0000313" key="7">
    <source>
        <dbReference type="Proteomes" id="UP001597314"/>
    </source>
</evidence>
<evidence type="ECO:0000256" key="1">
    <source>
        <dbReference type="ARBA" id="ARBA00023098"/>
    </source>
</evidence>
<dbReference type="InterPro" id="IPR002641">
    <property type="entry name" value="PNPLA_dom"/>
</dbReference>
<reference evidence="7" key="1">
    <citation type="journal article" date="2019" name="Int. J. Syst. Evol. Microbiol.">
        <title>The Global Catalogue of Microorganisms (GCM) 10K type strain sequencing project: providing services to taxonomists for standard genome sequencing and annotation.</title>
        <authorList>
            <consortium name="The Broad Institute Genomics Platform"/>
            <consortium name="The Broad Institute Genome Sequencing Center for Infectious Disease"/>
            <person name="Wu L."/>
            <person name="Ma J."/>
        </authorList>
    </citation>
    <scope>NUCLEOTIDE SEQUENCE [LARGE SCALE GENOMIC DNA]</scope>
    <source>
        <strain evidence="7">CGMCC 1.6774</strain>
    </source>
</reference>
<evidence type="ECO:0000256" key="4">
    <source>
        <dbReference type="SAM" id="SignalP"/>
    </source>
</evidence>
<feature type="active site" description="Proton acceptor" evidence="2">
    <location>
        <position position="331"/>
    </location>
</feature>
<evidence type="ECO:0000259" key="5">
    <source>
        <dbReference type="PROSITE" id="PS51635"/>
    </source>
</evidence>
<feature type="compositionally biased region" description="Polar residues" evidence="3">
    <location>
        <begin position="482"/>
        <end position="496"/>
    </location>
</feature>
<proteinExistence type="predicted"/>
<feature type="region of interest" description="Disordered" evidence="3">
    <location>
        <begin position="452"/>
        <end position="496"/>
    </location>
</feature>
<accession>A0ABW5ANY7</accession>
<organism evidence="6 7">
    <name type="scientific">Rhodoplanes azumiensis</name>
    <dbReference type="NCBI Taxonomy" id="1897628"/>
    <lineage>
        <taxon>Bacteria</taxon>
        <taxon>Pseudomonadati</taxon>
        <taxon>Pseudomonadota</taxon>
        <taxon>Alphaproteobacteria</taxon>
        <taxon>Hyphomicrobiales</taxon>
        <taxon>Nitrobacteraceae</taxon>
        <taxon>Rhodoplanes</taxon>
    </lineage>
</organism>
<keyword evidence="1 2" id="KW-0443">Lipid metabolism</keyword>
<evidence type="ECO:0000256" key="2">
    <source>
        <dbReference type="PROSITE-ProRule" id="PRU01161"/>
    </source>
</evidence>
<dbReference type="Gene3D" id="3.40.1090.10">
    <property type="entry name" value="Cytosolic phospholipase A2 catalytic domain"/>
    <property type="match status" value="1"/>
</dbReference>
<feature type="signal peptide" evidence="4">
    <location>
        <begin position="1"/>
        <end position="37"/>
    </location>
</feature>
<comment type="caution">
    <text evidence="2">Lacks conserved residue(s) required for the propagation of feature annotation.</text>
</comment>
<evidence type="ECO:0000256" key="3">
    <source>
        <dbReference type="SAM" id="MobiDB-lite"/>
    </source>
</evidence>
<dbReference type="Pfam" id="PF01734">
    <property type="entry name" value="Patatin"/>
    <property type="match status" value="1"/>
</dbReference>
<protein>
    <submittedName>
        <fullName evidence="6">Patatin-like phospholipase family protein</fullName>
    </submittedName>
</protein>
<dbReference type="SUPFAM" id="SSF52151">
    <property type="entry name" value="FabD/lysophospholipase-like"/>
    <property type="match status" value="1"/>
</dbReference>
<dbReference type="EMBL" id="JBHUIW010000025">
    <property type="protein sequence ID" value="MFD2184240.1"/>
    <property type="molecule type" value="Genomic_DNA"/>
</dbReference>
<dbReference type="RefSeq" id="WP_378479386.1">
    <property type="nucleotide sequence ID" value="NZ_JBHUIW010000025.1"/>
</dbReference>
<comment type="caution">
    <text evidence="6">The sequence shown here is derived from an EMBL/GenBank/DDBJ whole genome shotgun (WGS) entry which is preliminary data.</text>
</comment>
<dbReference type="InterPro" id="IPR016035">
    <property type="entry name" value="Acyl_Trfase/lysoPLipase"/>
</dbReference>
<keyword evidence="2" id="KW-0378">Hydrolase</keyword>
<feature type="chain" id="PRO_5047541753" evidence="4">
    <location>
        <begin position="38"/>
        <end position="496"/>
    </location>
</feature>
<sequence>MRSWSPTCRVFRFLPFGLAASLGIGLAVVAIATPADAAPRQKLVCPKTLVEPGAFADDAEHARYAACLRRAEARKARLAKQKQQAAPAAGAGAAATGAAATAAAGREATGKTQPSGRDFKAADLALAVVPGIPDARFWGDSEADYLRVLGGAGDAWLALSAGGEDSGFGAGLFTGLSASGRRTDYAVVTGVSSGALLAPFIFLGPSRDGEMRDNFMALNAAEVFEDQRTRESLLDTWPLRKYLERHITRELIDAVAAEHRRGRRLIVLTANLDTARPVAWNMGAIAAAGTDASAKLFRDVLVASSAIPGLFPPMMIETETNGRKIQEMHVDGGLASTLYVAPDSMLLAGASKLPMKRVTLVINGKLRPEFDVTDRSLVGVLGRSLSIGVKRGSRTTALLAAAAARRAGIGFEIAYVDQGFDHPSRGMFDPAYMKALFESGIAQGKSATPFRAALPGTGSADTAAGGPSSPATLPVAGPTDGSAAQASPPTGGATAQ</sequence>
<gene>
    <name evidence="6" type="ORF">ACFSOX_18965</name>
</gene>
<keyword evidence="4" id="KW-0732">Signal</keyword>
<feature type="short sequence motif" description="DGA/G" evidence="2">
    <location>
        <begin position="331"/>
        <end position="333"/>
    </location>
</feature>
<name>A0ABW5ANY7_9BRAD</name>
<keyword evidence="7" id="KW-1185">Reference proteome</keyword>
<dbReference type="PROSITE" id="PS51635">
    <property type="entry name" value="PNPLA"/>
    <property type="match status" value="1"/>
</dbReference>
<dbReference type="Proteomes" id="UP001597314">
    <property type="component" value="Unassembled WGS sequence"/>
</dbReference>
<keyword evidence="2" id="KW-0442">Lipid degradation</keyword>